<organism evidence="14 15">
    <name type="scientific">Candidatus Methylobacter oryzae</name>
    <dbReference type="NCBI Taxonomy" id="2497749"/>
    <lineage>
        <taxon>Bacteria</taxon>
        <taxon>Pseudomonadati</taxon>
        <taxon>Pseudomonadota</taxon>
        <taxon>Gammaproteobacteria</taxon>
        <taxon>Methylococcales</taxon>
        <taxon>Methylococcaceae</taxon>
        <taxon>Methylobacter</taxon>
    </lineage>
</organism>
<keyword evidence="6 11" id="KW-0378">Hydrolase</keyword>
<proteinExistence type="inferred from homology"/>
<evidence type="ECO:0000256" key="11">
    <source>
        <dbReference type="RuleBase" id="RU003983"/>
    </source>
</evidence>
<name>A0ABY3C909_9GAMM</name>
<keyword evidence="15" id="KW-1185">Reference proteome</keyword>
<dbReference type="EMBL" id="RYFG02000102">
    <property type="protein sequence ID" value="TRW93201.1"/>
    <property type="molecule type" value="Genomic_DNA"/>
</dbReference>
<keyword evidence="3 11" id="KW-0645">Protease</keyword>
<comment type="cofactor">
    <cofactor evidence="11">
        <name>Zn(2+)</name>
        <dbReference type="ChEBI" id="CHEBI:29105"/>
    </cofactor>
    <text evidence="11">Binds 1 zinc ion per subunit.</text>
</comment>
<comment type="subcellular location">
    <subcellularLocation>
        <location evidence="1">Cell membrane</location>
        <topology evidence="1">Multi-pass membrane protein</topology>
    </subcellularLocation>
</comment>
<evidence type="ECO:0000259" key="13">
    <source>
        <dbReference type="Pfam" id="PF01435"/>
    </source>
</evidence>
<keyword evidence="8 12" id="KW-1133">Transmembrane helix</keyword>
<evidence type="ECO:0000256" key="5">
    <source>
        <dbReference type="ARBA" id="ARBA00022723"/>
    </source>
</evidence>
<evidence type="ECO:0000256" key="4">
    <source>
        <dbReference type="ARBA" id="ARBA00022692"/>
    </source>
</evidence>
<evidence type="ECO:0000256" key="9">
    <source>
        <dbReference type="ARBA" id="ARBA00023049"/>
    </source>
</evidence>
<dbReference type="GO" id="GO:0008237">
    <property type="term" value="F:metallopeptidase activity"/>
    <property type="evidence" value="ECO:0007669"/>
    <property type="project" value="UniProtKB-KW"/>
</dbReference>
<feature type="transmembrane region" description="Helical" evidence="12">
    <location>
        <begin position="38"/>
        <end position="64"/>
    </location>
</feature>
<keyword evidence="2" id="KW-1003">Cell membrane</keyword>
<dbReference type="PANTHER" id="PTHR43221">
    <property type="entry name" value="PROTEASE HTPX"/>
    <property type="match status" value="1"/>
</dbReference>
<dbReference type="CDD" id="cd07339">
    <property type="entry name" value="M48B_HtpX_like"/>
    <property type="match status" value="1"/>
</dbReference>
<feature type="transmembrane region" description="Helical" evidence="12">
    <location>
        <begin position="160"/>
        <end position="180"/>
    </location>
</feature>
<evidence type="ECO:0000256" key="6">
    <source>
        <dbReference type="ARBA" id="ARBA00022801"/>
    </source>
</evidence>
<accession>A0ABY3C909</accession>
<evidence type="ECO:0000256" key="2">
    <source>
        <dbReference type="ARBA" id="ARBA00022475"/>
    </source>
</evidence>
<feature type="transmembrane region" description="Helical" evidence="12">
    <location>
        <begin position="12"/>
        <end position="32"/>
    </location>
</feature>
<keyword evidence="9 11" id="KW-0482">Metalloprotease</keyword>
<gene>
    <name evidence="14" type="ORF">EKO24_012990</name>
</gene>
<evidence type="ECO:0000256" key="12">
    <source>
        <dbReference type="SAM" id="Phobius"/>
    </source>
</evidence>
<keyword evidence="5" id="KW-0479">Metal-binding</keyword>
<evidence type="ECO:0000256" key="1">
    <source>
        <dbReference type="ARBA" id="ARBA00004651"/>
    </source>
</evidence>
<feature type="domain" description="Peptidase M48" evidence="13">
    <location>
        <begin position="77"/>
        <end position="276"/>
    </location>
</feature>
<sequence>MSAFSHRVKNFFHILALFIGMGVILSLVGFVLAGVDGILWAVFLGILILAISPNISPSFILSLYSGRLLSASDAPGLYQATQELASRAHLPAPPKLYYLPSRLMNAFSVGTSANSAIGLSDSLLNTLTMREVIAVLAHEISHIQHNDVRVMTYADILNRITNTLSLTGFLLVFLNLPLYLLGFVTISWFALGVLIIAPTLMSFLQLSLSRMKEFDADRHAILLTDDPEALAMALAKLEVYESSILDILFGRGHKGSIPSVFRTHPDTEERIKRLLNLKSSTNREAKYPDHERFFVPVHYQKSIKKPRRHLGGFWY</sequence>
<dbReference type="RefSeq" id="WP_127029764.1">
    <property type="nucleotide sequence ID" value="NZ_RYFG02000102.1"/>
</dbReference>
<evidence type="ECO:0000256" key="8">
    <source>
        <dbReference type="ARBA" id="ARBA00022989"/>
    </source>
</evidence>
<comment type="similarity">
    <text evidence="11">Belongs to the peptidase M48 family.</text>
</comment>
<feature type="transmembrane region" description="Helical" evidence="12">
    <location>
        <begin position="186"/>
        <end position="208"/>
    </location>
</feature>
<dbReference type="Gene3D" id="3.30.2010.10">
    <property type="entry name" value="Metalloproteases ('zincins'), catalytic domain"/>
    <property type="match status" value="1"/>
</dbReference>
<keyword evidence="7 11" id="KW-0862">Zinc</keyword>
<keyword evidence="10 12" id="KW-0472">Membrane</keyword>
<evidence type="ECO:0000256" key="7">
    <source>
        <dbReference type="ARBA" id="ARBA00022833"/>
    </source>
</evidence>
<evidence type="ECO:0000313" key="14">
    <source>
        <dbReference type="EMBL" id="TRW93201.1"/>
    </source>
</evidence>
<evidence type="ECO:0000256" key="3">
    <source>
        <dbReference type="ARBA" id="ARBA00022670"/>
    </source>
</evidence>
<evidence type="ECO:0000313" key="15">
    <source>
        <dbReference type="Proteomes" id="UP000733744"/>
    </source>
</evidence>
<comment type="caution">
    <text evidence="14">The sequence shown here is derived from an EMBL/GenBank/DDBJ whole genome shotgun (WGS) entry which is preliminary data.</text>
</comment>
<dbReference type="PANTHER" id="PTHR43221:SF1">
    <property type="entry name" value="PROTEASE HTPX"/>
    <property type="match status" value="1"/>
</dbReference>
<reference evidence="14 15" key="1">
    <citation type="journal article" date="2019" name="Antonie Van Leeuwenhoek">
        <title>Description of 'Ca. Methylobacter oryzae' KRF1, a novel species from the environmentally important Methylobacter clade 2.</title>
        <authorList>
            <person name="Khatri K."/>
            <person name="Mohite J.A."/>
            <person name="Pandit P.S."/>
            <person name="Bahulikar R."/>
            <person name="Rahalkar M.C."/>
        </authorList>
    </citation>
    <scope>NUCLEOTIDE SEQUENCE [LARGE SCALE GENOMIC DNA]</scope>
    <source>
        <strain evidence="14 15">KRF1</strain>
    </source>
</reference>
<keyword evidence="4 12" id="KW-0812">Transmembrane</keyword>
<protein>
    <submittedName>
        <fullName evidence="14">M48 family metalloprotease</fullName>
    </submittedName>
</protein>
<evidence type="ECO:0000256" key="10">
    <source>
        <dbReference type="ARBA" id="ARBA00023136"/>
    </source>
</evidence>
<dbReference type="Proteomes" id="UP000733744">
    <property type="component" value="Unassembled WGS sequence"/>
</dbReference>
<dbReference type="Pfam" id="PF01435">
    <property type="entry name" value="Peptidase_M48"/>
    <property type="match status" value="1"/>
</dbReference>
<dbReference type="InterPro" id="IPR001915">
    <property type="entry name" value="Peptidase_M48"/>
</dbReference>
<dbReference type="InterPro" id="IPR050083">
    <property type="entry name" value="HtpX_protease"/>
</dbReference>